<name>A0A8J1UNW4_OWEFU</name>
<dbReference type="InterPro" id="IPR047934">
    <property type="entry name" value="BTBD7_BTB_POZ_first"/>
</dbReference>
<dbReference type="InterPro" id="IPR011333">
    <property type="entry name" value="SKP1/BTB/POZ_sf"/>
</dbReference>
<organism evidence="1 2">
    <name type="scientific">Owenia fusiformis</name>
    <name type="common">Polychaete worm</name>
    <dbReference type="NCBI Taxonomy" id="6347"/>
    <lineage>
        <taxon>Eukaryota</taxon>
        <taxon>Metazoa</taxon>
        <taxon>Spiralia</taxon>
        <taxon>Lophotrochozoa</taxon>
        <taxon>Annelida</taxon>
        <taxon>Polychaeta</taxon>
        <taxon>Sedentaria</taxon>
        <taxon>Canalipalpata</taxon>
        <taxon>Sabellida</taxon>
        <taxon>Oweniida</taxon>
        <taxon>Oweniidae</taxon>
        <taxon>Owenia</taxon>
    </lineage>
</organism>
<dbReference type="SUPFAM" id="SSF54695">
    <property type="entry name" value="POZ domain"/>
    <property type="match status" value="2"/>
</dbReference>
<proteinExistence type="predicted"/>
<dbReference type="CDD" id="cd18284">
    <property type="entry name" value="BTB2_POZ_BTBD7"/>
    <property type="match status" value="1"/>
</dbReference>
<dbReference type="CDD" id="cd18283">
    <property type="entry name" value="BTB1_POZ_BTBD7"/>
    <property type="match status" value="1"/>
</dbReference>
<dbReference type="PANTHER" id="PTHR16064">
    <property type="entry name" value="BTB POZ DOMAIN CONTAINING 7"/>
    <property type="match status" value="1"/>
</dbReference>
<dbReference type="InterPro" id="IPR047935">
    <property type="entry name" value="BTBD7_BTB_POZ_second"/>
</dbReference>
<dbReference type="InterPro" id="IPR042345">
    <property type="entry name" value="Btbd7"/>
</dbReference>
<dbReference type="SMART" id="SM00225">
    <property type="entry name" value="BTB"/>
    <property type="match status" value="2"/>
</dbReference>
<comment type="caution">
    <text evidence="1">The sequence shown here is derived from an EMBL/GenBank/DDBJ whole genome shotgun (WGS) entry which is preliminary data.</text>
</comment>
<reference evidence="1" key="1">
    <citation type="submission" date="2022-03" db="EMBL/GenBank/DDBJ databases">
        <authorList>
            <person name="Martin C."/>
        </authorList>
    </citation>
    <scope>NUCLEOTIDE SEQUENCE</scope>
</reference>
<evidence type="ECO:0000313" key="2">
    <source>
        <dbReference type="Proteomes" id="UP000749559"/>
    </source>
</evidence>
<dbReference type="InterPro" id="IPR000210">
    <property type="entry name" value="BTB/POZ_dom"/>
</dbReference>
<dbReference type="PANTHER" id="PTHR16064:SF3">
    <property type="entry name" value="BTB_POZ DOMAIN-CONTAINING PROTEIN 7"/>
    <property type="match status" value="1"/>
</dbReference>
<dbReference type="Proteomes" id="UP000749559">
    <property type="component" value="Unassembled WGS sequence"/>
</dbReference>
<dbReference type="OrthoDB" id="2347980at2759"/>
<dbReference type="AlphaFoldDB" id="A0A8J1UNW4"/>
<dbReference type="EMBL" id="CAIIXF020000008">
    <property type="protein sequence ID" value="CAH1793168.1"/>
    <property type="molecule type" value="Genomic_DNA"/>
</dbReference>
<keyword evidence="2" id="KW-1185">Reference proteome</keyword>
<dbReference type="Pfam" id="PF00651">
    <property type="entry name" value="BTB"/>
    <property type="match status" value="2"/>
</dbReference>
<accession>A0A8J1UNW4</accession>
<dbReference type="GO" id="GO:0061138">
    <property type="term" value="P:morphogenesis of a branching epithelium"/>
    <property type="evidence" value="ECO:0007669"/>
    <property type="project" value="InterPro"/>
</dbReference>
<gene>
    <name evidence="1" type="ORF">OFUS_LOCUS18048</name>
</gene>
<dbReference type="PROSITE" id="PS50097">
    <property type="entry name" value="BTB"/>
    <property type="match status" value="2"/>
</dbReference>
<protein>
    <submittedName>
        <fullName evidence="1">Uncharacterized protein</fullName>
    </submittedName>
</protein>
<evidence type="ECO:0000313" key="1">
    <source>
        <dbReference type="EMBL" id="CAH1793168.1"/>
    </source>
</evidence>
<sequence>MGANTSLPDKGASYSNSRSSTLSRYANAILGEPDPPVPKERKKKSSKLATLRKKLIRVRRHSRNFDYAKTIREFTSNWSIRELHALVEEYESSALLKELTIQANLARPRANTYKEDLSDLYDYKYCTDVDLIYQGACFPVHRAILSARCSHFKDLLAQYPGYGAEIPIHIRTPGIDVGMFSDLLRYLYTGEIQSGVTKLDSLDLLVQLSEEFGTLNYLETDLRTLLETSDHSDAVLVFSNDADYLTPETANESPNSKHELRCHKSILAARSPFFRNLLMRRARSGEEINERALQAPTRIVLDESVIPKQYARVLLHAIYLDSVDLTCVVRGSSSTCSLSEVQAMVSGKGHMTHTDEAMEIYQIGQFIDFPILSQGIYFSLM</sequence>
<dbReference type="Gene3D" id="3.30.710.10">
    <property type="entry name" value="Potassium Channel Kv1.1, Chain A"/>
    <property type="match status" value="2"/>
</dbReference>